<dbReference type="AlphaFoldDB" id="A0A9P5ZD84"/>
<dbReference type="SUPFAM" id="SSF53474">
    <property type="entry name" value="alpha/beta-Hydrolases"/>
    <property type="match status" value="1"/>
</dbReference>
<dbReference type="PANTHER" id="PTHR11614">
    <property type="entry name" value="PHOSPHOLIPASE-RELATED"/>
    <property type="match status" value="1"/>
</dbReference>
<gene>
    <name evidence="3" type="ORF">BDN70DRAFT_870602</name>
</gene>
<evidence type="ECO:0000259" key="2">
    <source>
        <dbReference type="Pfam" id="PF12146"/>
    </source>
</evidence>
<protein>
    <submittedName>
        <fullName evidence="3">Alpha/beta-hydrolase</fullName>
    </submittedName>
</protein>
<feature type="compositionally biased region" description="Low complexity" evidence="1">
    <location>
        <begin position="328"/>
        <end position="341"/>
    </location>
</feature>
<dbReference type="Gene3D" id="3.40.50.1820">
    <property type="entry name" value="alpha/beta hydrolase"/>
    <property type="match status" value="1"/>
</dbReference>
<dbReference type="InterPro" id="IPR029058">
    <property type="entry name" value="AB_hydrolase_fold"/>
</dbReference>
<dbReference type="InterPro" id="IPR051044">
    <property type="entry name" value="MAG_DAG_Lipase"/>
</dbReference>
<dbReference type="InterPro" id="IPR022742">
    <property type="entry name" value="Hydrolase_4"/>
</dbReference>
<dbReference type="Proteomes" id="UP000807469">
    <property type="component" value="Unassembled WGS sequence"/>
</dbReference>
<feature type="region of interest" description="Disordered" evidence="1">
    <location>
        <begin position="328"/>
        <end position="349"/>
    </location>
</feature>
<sequence>MSTYTETWLAGPGSTQFYTRTYAPAPGVPTKAVVVALHGFAEHVARYTHLHPLISARGIVVFAYDQRGFGLTAQDTTGKKSKESAYGKTSWKDQMADIEWALGHAKKTYEGVPLFLLGHSMGGGEALGFATQGDGYKSTIDALSGVIATSPLIQQTTPAPKLLKWIGGKVSVVVPNKLIPAEVKAEQLSHDPAVNSAYLKDPLVKQSGSLRGINDMLTNGELLLTHGVHRWPKALPMIIIHGTDDKVTSPKASQKFHDGITADKKKIVLFEGGFHELQNEPDGVKEKLAEEIVSFVEEHIPTAALPPAVETAAAAPEDTMAETVAETLAPTAAQTETPTAESGINKAKM</sequence>
<evidence type="ECO:0000256" key="1">
    <source>
        <dbReference type="SAM" id="MobiDB-lite"/>
    </source>
</evidence>
<evidence type="ECO:0000313" key="4">
    <source>
        <dbReference type="Proteomes" id="UP000807469"/>
    </source>
</evidence>
<reference evidence="3" key="1">
    <citation type="submission" date="2020-11" db="EMBL/GenBank/DDBJ databases">
        <authorList>
            <consortium name="DOE Joint Genome Institute"/>
            <person name="Ahrendt S."/>
            <person name="Riley R."/>
            <person name="Andreopoulos W."/>
            <person name="Labutti K."/>
            <person name="Pangilinan J."/>
            <person name="Ruiz-Duenas F.J."/>
            <person name="Barrasa J.M."/>
            <person name="Sanchez-Garcia M."/>
            <person name="Camarero S."/>
            <person name="Miyauchi S."/>
            <person name="Serrano A."/>
            <person name="Linde D."/>
            <person name="Babiker R."/>
            <person name="Drula E."/>
            <person name="Ayuso-Fernandez I."/>
            <person name="Pacheco R."/>
            <person name="Padilla G."/>
            <person name="Ferreira P."/>
            <person name="Barriuso J."/>
            <person name="Kellner H."/>
            <person name="Castanera R."/>
            <person name="Alfaro M."/>
            <person name="Ramirez L."/>
            <person name="Pisabarro A.G."/>
            <person name="Kuo A."/>
            <person name="Tritt A."/>
            <person name="Lipzen A."/>
            <person name="He G."/>
            <person name="Yan M."/>
            <person name="Ng V."/>
            <person name="Cullen D."/>
            <person name="Martin F."/>
            <person name="Rosso M.-N."/>
            <person name="Henrissat B."/>
            <person name="Hibbett D."/>
            <person name="Martinez A.T."/>
            <person name="Grigoriev I.V."/>
        </authorList>
    </citation>
    <scope>NUCLEOTIDE SEQUENCE</scope>
    <source>
        <strain evidence="3">CIRM-BRFM 674</strain>
    </source>
</reference>
<dbReference type="OrthoDB" id="10249433at2759"/>
<organism evidence="3 4">
    <name type="scientific">Pholiota conissans</name>
    <dbReference type="NCBI Taxonomy" id="109636"/>
    <lineage>
        <taxon>Eukaryota</taxon>
        <taxon>Fungi</taxon>
        <taxon>Dikarya</taxon>
        <taxon>Basidiomycota</taxon>
        <taxon>Agaricomycotina</taxon>
        <taxon>Agaricomycetes</taxon>
        <taxon>Agaricomycetidae</taxon>
        <taxon>Agaricales</taxon>
        <taxon>Agaricineae</taxon>
        <taxon>Strophariaceae</taxon>
        <taxon>Pholiota</taxon>
    </lineage>
</organism>
<feature type="domain" description="Serine aminopeptidase S33" evidence="2">
    <location>
        <begin position="30"/>
        <end position="282"/>
    </location>
</feature>
<comment type="caution">
    <text evidence="3">The sequence shown here is derived from an EMBL/GenBank/DDBJ whole genome shotgun (WGS) entry which is preliminary data.</text>
</comment>
<name>A0A9P5ZD84_9AGAR</name>
<accession>A0A9P5ZD84</accession>
<keyword evidence="4" id="KW-1185">Reference proteome</keyword>
<proteinExistence type="predicted"/>
<dbReference type="Pfam" id="PF12146">
    <property type="entry name" value="Hydrolase_4"/>
    <property type="match status" value="1"/>
</dbReference>
<evidence type="ECO:0000313" key="3">
    <source>
        <dbReference type="EMBL" id="KAF9486087.1"/>
    </source>
</evidence>
<dbReference type="EMBL" id="MU155132">
    <property type="protein sequence ID" value="KAF9486087.1"/>
    <property type="molecule type" value="Genomic_DNA"/>
</dbReference>